<dbReference type="RefSeq" id="WP_163287224.1">
    <property type="nucleotide sequence ID" value="NZ_JAAGVY010000079.1"/>
</dbReference>
<dbReference type="PROSITE" id="PS51257">
    <property type="entry name" value="PROKAR_LIPOPROTEIN"/>
    <property type="match status" value="1"/>
</dbReference>
<accession>A0A7K3WW52</accession>
<keyword evidence="1" id="KW-0732">Signal</keyword>
<proteinExistence type="predicted"/>
<evidence type="ECO:0000313" key="2">
    <source>
        <dbReference type="EMBL" id="NEN25778.1"/>
    </source>
</evidence>
<protein>
    <submittedName>
        <fullName evidence="2">Uncharacterized protein</fullName>
    </submittedName>
</protein>
<feature type="signal peptide" evidence="1">
    <location>
        <begin position="1"/>
        <end position="25"/>
    </location>
</feature>
<reference evidence="2 3" key="1">
    <citation type="submission" date="2020-02" db="EMBL/GenBank/DDBJ databases">
        <title>Out from the shadows clarifying the taxonomy of the family Cryomorphaceae and related taxa by utilizing the GTDB taxonomic framework.</title>
        <authorList>
            <person name="Bowman J.P."/>
        </authorList>
    </citation>
    <scope>NUCLEOTIDE SEQUENCE [LARGE SCALE GENOMIC DNA]</scope>
    <source>
        <strain evidence="2 3">QSSC 1-22</strain>
    </source>
</reference>
<keyword evidence="3" id="KW-1185">Reference proteome</keyword>
<evidence type="ECO:0000256" key="1">
    <source>
        <dbReference type="SAM" id="SignalP"/>
    </source>
</evidence>
<gene>
    <name evidence="2" type="ORF">G3O08_20005</name>
</gene>
<sequence>MMKSSFKYIAIFGLALSIASCTGSSTESDNTDQEKTEMNDQRGDAQMVRLDVMLNDGRQWEANPETVAGIEKMEETIKDYDGKESSPEMYREMSNRLMEQFEYIFKACTMKGEAHDQLHNYLKPMKLYFEELNSNDQKVAENAVKKFQQHLDAFPKYFKG</sequence>
<dbReference type="Proteomes" id="UP000486602">
    <property type="component" value="Unassembled WGS sequence"/>
</dbReference>
<evidence type="ECO:0000313" key="3">
    <source>
        <dbReference type="Proteomes" id="UP000486602"/>
    </source>
</evidence>
<organism evidence="2 3">
    <name type="scientific">Cryomorpha ignava</name>
    <dbReference type="NCBI Taxonomy" id="101383"/>
    <lineage>
        <taxon>Bacteria</taxon>
        <taxon>Pseudomonadati</taxon>
        <taxon>Bacteroidota</taxon>
        <taxon>Flavobacteriia</taxon>
        <taxon>Flavobacteriales</taxon>
        <taxon>Cryomorphaceae</taxon>
        <taxon>Cryomorpha</taxon>
    </lineage>
</organism>
<dbReference type="AlphaFoldDB" id="A0A7K3WW52"/>
<name>A0A7K3WW52_9FLAO</name>
<feature type="chain" id="PRO_5029645548" evidence="1">
    <location>
        <begin position="26"/>
        <end position="160"/>
    </location>
</feature>
<comment type="caution">
    <text evidence="2">The sequence shown here is derived from an EMBL/GenBank/DDBJ whole genome shotgun (WGS) entry which is preliminary data.</text>
</comment>
<dbReference type="EMBL" id="JAAGVY010000079">
    <property type="protein sequence ID" value="NEN25778.1"/>
    <property type="molecule type" value="Genomic_DNA"/>
</dbReference>